<accession>A0A2A2K2E1</accession>
<name>A0A2A2K2E1_9BILA</name>
<organism evidence="2 3">
    <name type="scientific">Diploscapter pachys</name>
    <dbReference type="NCBI Taxonomy" id="2018661"/>
    <lineage>
        <taxon>Eukaryota</taxon>
        <taxon>Metazoa</taxon>
        <taxon>Ecdysozoa</taxon>
        <taxon>Nematoda</taxon>
        <taxon>Chromadorea</taxon>
        <taxon>Rhabditida</taxon>
        <taxon>Rhabditina</taxon>
        <taxon>Rhabditomorpha</taxon>
        <taxon>Rhabditoidea</taxon>
        <taxon>Rhabditidae</taxon>
        <taxon>Diploscapter</taxon>
    </lineage>
</organism>
<sequence>MPRTSVSPNAGDTTTGRSRATISPSFRSRTVALRAWMRPFAVLSTIGIRLSLTSSDAAAAVSVDNAVRVAPLSTSMRRFTPSIVTFAQKCPSADILMRVSSPTTFWSSSFSSRVTYCRYGSNRSRSVITTSSNPAITAQLTSDKTTRNTGTRRAISAEIGRMSSSR</sequence>
<protein>
    <submittedName>
        <fullName evidence="2">Uncharacterized protein</fullName>
    </submittedName>
</protein>
<comment type="caution">
    <text evidence="2">The sequence shown here is derived from an EMBL/GenBank/DDBJ whole genome shotgun (WGS) entry which is preliminary data.</text>
</comment>
<proteinExistence type="predicted"/>
<gene>
    <name evidence="2" type="ORF">WR25_01470</name>
</gene>
<dbReference type="AlphaFoldDB" id="A0A2A2K2E1"/>
<reference evidence="2 3" key="1">
    <citation type="journal article" date="2017" name="Curr. Biol.">
        <title>Genome architecture and evolution of a unichromosomal asexual nematode.</title>
        <authorList>
            <person name="Fradin H."/>
            <person name="Zegar C."/>
            <person name="Gutwein M."/>
            <person name="Lucas J."/>
            <person name="Kovtun M."/>
            <person name="Corcoran D."/>
            <person name="Baugh L.R."/>
            <person name="Kiontke K."/>
            <person name="Gunsalus K."/>
            <person name="Fitch D.H."/>
            <person name="Piano F."/>
        </authorList>
    </citation>
    <scope>NUCLEOTIDE SEQUENCE [LARGE SCALE GENOMIC DNA]</scope>
    <source>
        <strain evidence="2">PF1309</strain>
    </source>
</reference>
<evidence type="ECO:0000256" key="1">
    <source>
        <dbReference type="SAM" id="MobiDB-lite"/>
    </source>
</evidence>
<dbReference type="EMBL" id="LIAE01009825">
    <property type="protein sequence ID" value="PAV68071.1"/>
    <property type="molecule type" value="Genomic_DNA"/>
</dbReference>
<evidence type="ECO:0000313" key="2">
    <source>
        <dbReference type="EMBL" id="PAV68071.1"/>
    </source>
</evidence>
<dbReference type="Proteomes" id="UP000218231">
    <property type="component" value="Unassembled WGS sequence"/>
</dbReference>
<feature type="region of interest" description="Disordered" evidence="1">
    <location>
        <begin position="1"/>
        <end position="21"/>
    </location>
</feature>
<keyword evidence="3" id="KW-1185">Reference proteome</keyword>
<evidence type="ECO:0000313" key="3">
    <source>
        <dbReference type="Proteomes" id="UP000218231"/>
    </source>
</evidence>